<dbReference type="InterPro" id="IPR031314">
    <property type="entry name" value="DNK_dom"/>
</dbReference>
<keyword evidence="3" id="KW-1185">Reference proteome</keyword>
<dbReference type="Gene3D" id="3.40.50.300">
    <property type="entry name" value="P-loop containing nucleotide triphosphate hydrolases"/>
    <property type="match status" value="1"/>
</dbReference>
<gene>
    <name evidence="2" type="ORF">EBB45_04345</name>
</gene>
<dbReference type="InterPro" id="IPR027417">
    <property type="entry name" value="P-loop_NTPase"/>
</dbReference>
<protein>
    <submittedName>
        <fullName evidence="2">Uridine kinase</fullName>
    </submittedName>
</protein>
<sequence>MVVMGQTLEHFTSYNPIFKLLEDCAEKSKHTIVAIDGNAASGKSTLAEFIKEHFDCNVFHMDDFFLPMSMKTKERLQEPGGNVDYDRFLHSVLKPLHDHEVVYYQPFNCQTQTLGEVNKIQPKKLNIVEGVYSMHPILYPYYTHSIFLSVDPDVQLERIAKRNEQKVQQFITQWLPLENRYFDYYQIKSKCQLFIGTGGQVPCPKS</sequence>
<keyword evidence="2" id="KW-0418">Kinase</keyword>
<comment type="caution">
    <text evidence="2">The sequence shown here is derived from an EMBL/GenBank/DDBJ whole genome shotgun (WGS) entry which is preliminary data.</text>
</comment>
<evidence type="ECO:0000259" key="1">
    <source>
        <dbReference type="Pfam" id="PF01712"/>
    </source>
</evidence>
<accession>A0A3N9UIN5</accession>
<dbReference type="GO" id="GO:0016301">
    <property type="term" value="F:kinase activity"/>
    <property type="evidence" value="ECO:0007669"/>
    <property type="project" value="UniProtKB-KW"/>
</dbReference>
<organism evidence="2 3">
    <name type="scientific">Lysinibacillus composti</name>
    <dbReference type="NCBI Taxonomy" id="720633"/>
    <lineage>
        <taxon>Bacteria</taxon>
        <taxon>Bacillati</taxon>
        <taxon>Bacillota</taxon>
        <taxon>Bacilli</taxon>
        <taxon>Bacillales</taxon>
        <taxon>Bacillaceae</taxon>
        <taxon>Lysinibacillus</taxon>
    </lineage>
</organism>
<dbReference type="Pfam" id="PF01712">
    <property type="entry name" value="dNK"/>
    <property type="match status" value="1"/>
</dbReference>
<evidence type="ECO:0000313" key="2">
    <source>
        <dbReference type="EMBL" id="RQW75851.1"/>
    </source>
</evidence>
<dbReference type="Proteomes" id="UP000274033">
    <property type="component" value="Unassembled WGS sequence"/>
</dbReference>
<reference evidence="2 3" key="1">
    <citation type="journal article" date="2013" name="J. Microbiol.">
        <title>Lysinibacillus chungkukjangi sp. nov., isolated from Chungkukjang, Korean fermented soybean food.</title>
        <authorList>
            <person name="Kim S.J."/>
            <person name="Jang Y.H."/>
            <person name="Hamada M."/>
            <person name="Ahn J.H."/>
            <person name="Weon H.Y."/>
            <person name="Suzuki K."/>
            <person name="Whang K.S."/>
            <person name="Kwon S.W."/>
        </authorList>
    </citation>
    <scope>NUCLEOTIDE SEQUENCE [LARGE SCALE GENOMIC DNA]</scope>
    <source>
        <strain evidence="2 3">MCCC 1A12701</strain>
    </source>
</reference>
<dbReference type="EMBL" id="RRCT01000002">
    <property type="protein sequence ID" value="RQW75851.1"/>
    <property type="molecule type" value="Genomic_DNA"/>
</dbReference>
<proteinExistence type="predicted"/>
<name>A0A3N9UIN5_9BACI</name>
<dbReference type="AlphaFoldDB" id="A0A3N9UIN5"/>
<keyword evidence="2" id="KW-0808">Transferase</keyword>
<feature type="domain" description="Deoxynucleoside kinase" evidence="1">
    <location>
        <begin position="34"/>
        <end position="185"/>
    </location>
</feature>
<dbReference type="SUPFAM" id="SSF52540">
    <property type="entry name" value="P-loop containing nucleoside triphosphate hydrolases"/>
    <property type="match status" value="1"/>
</dbReference>
<evidence type="ECO:0000313" key="3">
    <source>
        <dbReference type="Proteomes" id="UP000274033"/>
    </source>
</evidence>
<dbReference type="PANTHER" id="PTHR10285">
    <property type="entry name" value="URIDINE KINASE"/>
    <property type="match status" value="1"/>
</dbReference>